<dbReference type="GO" id="GO:0016757">
    <property type="term" value="F:glycosyltransferase activity"/>
    <property type="evidence" value="ECO:0007669"/>
    <property type="project" value="TreeGrafter"/>
</dbReference>
<evidence type="ECO:0000313" key="1">
    <source>
        <dbReference type="EMBL" id="QOR73372.1"/>
    </source>
</evidence>
<dbReference type="AlphaFoldDB" id="A0A7M1T380"/>
<evidence type="ECO:0000313" key="2">
    <source>
        <dbReference type="Proteomes" id="UP000593605"/>
    </source>
</evidence>
<dbReference type="Gene3D" id="3.40.50.2000">
    <property type="entry name" value="Glycogen Phosphorylase B"/>
    <property type="match status" value="1"/>
</dbReference>
<sequence>MGKKILYICYGDSRSPKAWSNVPFLLGENLIKIGYELIRIDISPNAKMENLWRKYPEKLLSKFWKGHQYSYVKTPLHRLLTYQKIRKAVKEHPEIDFVLILSFDFYNKFSTAPTILLHDWSYDMMILDRLQRKPYFFEKWFINYQTLTFKNSEEVISLFQDAQKLISERHNVPVRHLGSNVVNDLNDNRLPENEILSIKQRSYELLLIGSMKYLEGARKLVRAARLLRRDYPDITLNIVNIAKERLLLEEGDININCYGYLDKGNPTERKQYYNLVTNARILVNPSETWAAYSSTVECMYNYTPIIIKPYEAFEMDYGKENNFGIYLENTEVNTVAAAIRKIFEMTEEDYRALCLNAHEKVKDQTWDVYAEKMAALMEGIK</sequence>
<name>A0A7M1T380_9FLAO</name>
<dbReference type="PANTHER" id="PTHR46401">
    <property type="entry name" value="GLYCOSYLTRANSFERASE WBBK-RELATED"/>
    <property type="match status" value="1"/>
</dbReference>
<proteinExistence type="predicted"/>
<keyword evidence="1" id="KW-0808">Transferase</keyword>
<dbReference type="SUPFAM" id="SSF53756">
    <property type="entry name" value="UDP-Glycosyltransferase/glycogen phosphorylase"/>
    <property type="match status" value="1"/>
</dbReference>
<organism evidence="1 2">
    <name type="scientific">Cruoricaptor ignavus</name>
    <dbReference type="NCBI Taxonomy" id="1118202"/>
    <lineage>
        <taxon>Bacteria</taxon>
        <taxon>Pseudomonadati</taxon>
        <taxon>Bacteroidota</taxon>
        <taxon>Flavobacteriia</taxon>
        <taxon>Flavobacteriales</taxon>
        <taxon>Weeksellaceae</taxon>
        <taxon>Cruoricaptor</taxon>
    </lineage>
</organism>
<protein>
    <submittedName>
        <fullName evidence="1">Glycosyltransferase family 4 protein</fullName>
    </submittedName>
</protein>
<dbReference type="KEGG" id="civ:IMZ16_07495"/>
<dbReference type="EMBL" id="CP063145">
    <property type="protein sequence ID" value="QOR73372.1"/>
    <property type="molecule type" value="Genomic_DNA"/>
</dbReference>
<dbReference type="Proteomes" id="UP000593605">
    <property type="component" value="Chromosome"/>
</dbReference>
<accession>A0A7M1T380</accession>
<dbReference type="PANTHER" id="PTHR46401:SF8">
    <property type="entry name" value="BLL6006 PROTEIN"/>
    <property type="match status" value="1"/>
</dbReference>
<dbReference type="RefSeq" id="WP_193439530.1">
    <property type="nucleotide sequence ID" value="NZ_CP063145.1"/>
</dbReference>
<gene>
    <name evidence="1" type="ORF">IMZ16_07495</name>
</gene>
<reference evidence="1 2" key="1">
    <citation type="submission" date="2020-10" db="EMBL/GenBank/DDBJ databases">
        <title>Complete genome of Cruoricapor ignavus strain M1214 isolated from the blood culture of a febrile patient.</title>
        <authorList>
            <person name="Guglielmino C.J.D."/>
        </authorList>
    </citation>
    <scope>NUCLEOTIDE SEQUENCE [LARGE SCALE GENOMIC DNA]</scope>
    <source>
        <strain evidence="1 2">M1214</strain>
    </source>
</reference>